<keyword evidence="2" id="KW-1185">Reference proteome</keyword>
<dbReference type="AlphaFoldDB" id="A0A5B7H787"/>
<evidence type="ECO:0000313" key="1">
    <source>
        <dbReference type="EMBL" id="MPC65983.1"/>
    </source>
</evidence>
<comment type="caution">
    <text evidence="1">The sequence shown here is derived from an EMBL/GenBank/DDBJ whole genome shotgun (WGS) entry which is preliminary data.</text>
</comment>
<gene>
    <name evidence="1" type="ORF">E2C01_060126</name>
</gene>
<organism evidence="1 2">
    <name type="scientific">Portunus trituberculatus</name>
    <name type="common">Swimming crab</name>
    <name type="synonym">Neptunus trituberculatus</name>
    <dbReference type="NCBI Taxonomy" id="210409"/>
    <lineage>
        <taxon>Eukaryota</taxon>
        <taxon>Metazoa</taxon>
        <taxon>Ecdysozoa</taxon>
        <taxon>Arthropoda</taxon>
        <taxon>Crustacea</taxon>
        <taxon>Multicrustacea</taxon>
        <taxon>Malacostraca</taxon>
        <taxon>Eumalacostraca</taxon>
        <taxon>Eucarida</taxon>
        <taxon>Decapoda</taxon>
        <taxon>Pleocyemata</taxon>
        <taxon>Brachyura</taxon>
        <taxon>Eubrachyura</taxon>
        <taxon>Portunoidea</taxon>
        <taxon>Portunidae</taxon>
        <taxon>Portuninae</taxon>
        <taxon>Portunus</taxon>
    </lineage>
</organism>
<protein>
    <submittedName>
        <fullName evidence="1">Uncharacterized protein</fullName>
    </submittedName>
</protein>
<accession>A0A5B7H787</accession>
<evidence type="ECO:0000313" key="2">
    <source>
        <dbReference type="Proteomes" id="UP000324222"/>
    </source>
</evidence>
<dbReference type="EMBL" id="VSRR010024120">
    <property type="protein sequence ID" value="MPC65983.1"/>
    <property type="molecule type" value="Genomic_DNA"/>
</dbReference>
<reference evidence="1 2" key="1">
    <citation type="submission" date="2019-05" db="EMBL/GenBank/DDBJ databases">
        <title>Another draft genome of Portunus trituberculatus and its Hox gene families provides insights of decapod evolution.</title>
        <authorList>
            <person name="Jeong J.-H."/>
            <person name="Song I."/>
            <person name="Kim S."/>
            <person name="Choi T."/>
            <person name="Kim D."/>
            <person name="Ryu S."/>
            <person name="Kim W."/>
        </authorList>
    </citation>
    <scope>NUCLEOTIDE SEQUENCE [LARGE SCALE GENOMIC DNA]</scope>
    <source>
        <tissue evidence="1">Muscle</tissue>
    </source>
</reference>
<dbReference type="Proteomes" id="UP000324222">
    <property type="component" value="Unassembled WGS sequence"/>
</dbReference>
<name>A0A5B7H787_PORTR</name>
<proteinExistence type="predicted"/>
<sequence length="51" mass="5775">MKGVFGELKNRLVMILGRNIKCCYAFSTQRWVSHLEKVIIPGKISIQATPV</sequence>